<dbReference type="GO" id="GO:0005634">
    <property type="term" value="C:nucleus"/>
    <property type="evidence" value="ECO:0007669"/>
    <property type="project" value="UniProtKB-SubCell"/>
</dbReference>
<dbReference type="GO" id="GO:0016787">
    <property type="term" value="F:hydrolase activity"/>
    <property type="evidence" value="ECO:0007669"/>
    <property type="project" value="UniProtKB-KW"/>
</dbReference>
<feature type="region of interest" description="Disordered" evidence="8">
    <location>
        <begin position="1"/>
        <end position="31"/>
    </location>
</feature>
<reference evidence="11 12" key="1">
    <citation type="journal article" date="2007" name="Science">
        <title>Sea anemone genome reveals ancestral eumetazoan gene repertoire and genomic organization.</title>
        <authorList>
            <person name="Putnam N.H."/>
            <person name="Srivastava M."/>
            <person name="Hellsten U."/>
            <person name="Dirks B."/>
            <person name="Chapman J."/>
            <person name="Salamov A."/>
            <person name="Terry A."/>
            <person name="Shapiro H."/>
            <person name="Lindquist E."/>
            <person name="Kapitonov V.V."/>
            <person name="Jurka J."/>
            <person name="Genikhovich G."/>
            <person name="Grigoriev I.V."/>
            <person name="Lucas S.M."/>
            <person name="Steele R.E."/>
            <person name="Finnerty J.R."/>
            <person name="Technau U."/>
            <person name="Martindale M.Q."/>
            <person name="Rokhsar D.S."/>
        </authorList>
    </citation>
    <scope>NUCLEOTIDE SEQUENCE [LARGE SCALE GENOMIC DNA]</scope>
    <source>
        <strain evidence="12">CH2 X CH6</strain>
    </source>
</reference>
<keyword evidence="12" id="KW-1185">Reference proteome</keyword>
<dbReference type="PROSITE" id="PS51194">
    <property type="entry name" value="HELICASE_CTER"/>
    <property type="match status" value="1"/>
</dbReference>
<dbReference type="GO" id="GO:0005524">
    <property type="term" value="F:ATP binding"/>
    <property type="evidence" value="ECO:0007669"/>
    <property type="project" value="UniProtKB-KW"/>
</dbReference>
<dbReference type="GO" id="GO:0045003">
    <property type="term" value="P:double-strand break repair via synthesis-dependent strand annealing"/>
    <property type="evidence" value="ECO:0000318"/>
    <property type="project" value="GO_Central"/>
</dbReference>
<evidence type="ECO:0008006" key="13">
    <source>
        <dbReference type="Google" id="ProtNLM"/>
    </source>
</evidence>
<feature type="compositionally biased region" description="Polar residues" evidence="8">
    <location>
        <begin position="7"/>
        <end position="31"/>
    </location>
</feature>
<dbReference type="EMBL" id="DS469828">
    <property type="protein sequence ID" value="EDO32367.1"/>
    <property type="molecule type" value="Genomic_DNA"/>
</dbReference>
<dbReference type="HOGENOM" id="CLU_002513_3_2_1"/>
<sequence length="642" mass="72556">MKKSEGNQRTLFQSWGKKSSSNFTRPNSPGCSSAYNLEEVIDLNEDDDDGLLAAALEMDSIDPGPSTSFDMESGDIWIYPTNYPVRDYQFNIVQKALYQNIMVTLPTGLGKTFIAAVVMYNYYRWYPQGKVVFMAPTKPLVAQQIEACYKIMGIPQTDTAEMTGNMAPTKRENLWRTKRVFFLTPQVLQNDLSRGSCAAADVVLLVVDEAHKALGNHSYCQVVREILSYTTNFRVLALSATPGDDIKAVQQVLTNLLISHVELRSEDSQDIKPYTHARTVEKIVVPLGDQIVRVKTQYLKVLDTIVGRLFCNRVVWQKDPLRMSKFMLLSCREQFRKGPAENMNRAQVGSIEGDFAMGISLYHAYELLHQHGILSFYNFIKGILEGSKGMTRAKTELMRHQVTIYYTSALFSQFSSPSRRRSMQFQASDPRFKSHPKLQKLEEIVVEHFKKFAESTSKVKGKPSVDTRVMIFSQYRDSVKEITTILCRHKPLVRVMSFIGQASTGKSSKGLSQKEQLEVVHRFRMGGYNTLVSTCVGEEGLDIGDVDLIVCFDAHASPIRLVQRMGRTGRKRDGRIVVLVAEGKEEQVYKRSQSNKKSIHKAIVKGTGSFDLYQDNPRMIPKHLTPTVFKMEMTVGSYVAKG</sequence>
<dbReference type="InterPro" id="IPR001650">
    <property type="entry name" value="Helicase_C-like"/>
</dbReference>
<dbReference type="STRING" id="45351.A7SV86"/>
<dbReference type="Pfam" id="PF00271">
    <property type="entry name" value="Helicase_C"/>
    <property type="match status" value="1"/>
</dbReference>
<dbReference type="Gene3D" id="1.20.1320.20">
    <property type="entry name" value="hef helicase domain"/>
    <property type="match status" value="1"/>
</dbReference>
<dbReference type="SUPFAM" id="SSF52540">
    <property type="entry name" value="P-loop containing nucleoside triphosphate hydrolases"/>
    <property type="match status" value="1"/>
</dbReference>
<dbReference type="InterPro" id="IPR027417">
    <property type="entry name" value="P-loop_NTPase"/>
</dbReference>
<dbReference type="Gene3D" id="3.40.50.300">
    <property type="entry name" value="P-loop containing nucleotide triphosphate hydrolases"/>
    <property type="match status" value="2"/>
</dbReference>
<dbReference type="InterPro" id="IPR014001">
    <property type="entry name" value="Helicase_ATP-bd"/>
</dbReference>
<dbReference type="PhylomeDB" id="A7SV86"/>
<dbReference type="CDD" id="cd12091">
    <property type="entry name" value="FANCM_ID"/>
    <property type="match status" value="1"/>
</dbReference>
<evidence type="ECO:0000256" key="2">
    <source>
        <dbReference type="ARBA" id="ARBA00009889"/>
    </source>
</evidence>
<keyword evidence="7" id="KW-0539">Nucleus</keyword>
<evidence type="ECO:0000313" key="12">
    <source>
        <dbReference type="Proteomes" id="UP000001593"/>
    </source>
</evidence>
<comment type="similarity">
    <text evidence="2">Belongs to the DEAD box helicase family. DEAH subfamily. FANCM sub-subfamily.</text>
</comment>
<dbReference type="PANTHER" id="PTHR14025:SF20">
    <property type="entry name" value="FANCONI ANEMIA GROUP M PROTEIN"/>
    <property type="match status" value="1"/>
</dbReference>
<evidence type="ECO:0000256" key="3">
    <source>
        <dbReference type="ARBA" id="ARBA00022741"/>
    </source>
</evidence>
<protein>
    <recommendedName>
        <fullName evidence="13">DNA helicase</fullName>
    </recommendedName>
</protein>
<dbReference type="InterPro" id="IPR044749">
    <property type="entry name" value="FANCM_DEXDc"/>
</dbReference>
<evidence type="ECO:0000313" key="11">
    <source>
        <dbReference type="EMBL" id="EDO32367.1"/>
    </source>
</evidence>
<keyword evidence="4" id="KW-0378">Hydrolase</keyword>
<dbReference type="PROSITE" id="PS51192">
    <property type="entry name" value="HELICASE_ATP_BIND_1"/>
    <property type="match status" value="1"/>
</dbReference>
<name>A7SV86_NEMVE</name>
<organism evidence="11 12">
    <name type="scientific">Nematostella vectensis</name>
    <name type="common">Starlet sea anemone</name>
    <dbReference type="NCBI Taxonomy" id="45351"/>
    <lineage>
        <taxon>Eukaryota</taxon>
        <taxon>Metazoa</taxon>
        <taxon>Cnidaria</taxon>
        <taxon>Anthozoa</taxon>
        <taxon>Hexacorallia</taxon>
        <taxon>Actiniaria</taxon>
        <taxon>Edwardsiidae</taxon>
        <taxon>Nematostella</taxon>
    </lineage>
</organism>
<gene>
    <name evidence="11" type="ORF">NEMVEDRAFT_v1g133840</name>
</gene>
<evidence type="ECO:0000256" key="5">
    <source>
        <dbReference type="ARBA" id="ARBA00022806"/>
    </source>
</evidence>
<evidence type="ECO:0000256" key="6">
    <source>
        <dbReference type="ARBA" id="ARBA00022840"/>
    </source>
</evidence>
<evidence type="ECO:0000256" key="7">
    <source>
        <dbReference type="ARBA" id="ARBA00023242"/>
    </source>
</evidence>
<dbReference type="GO" id="GO:0036297">
    <property type="term" value="P:interstrand cross-link repair"/>
    <property type="evidence" value="ECO:0000318"/>
    <property type="project" value="GO_Central"/>
</dbReference>
<accession>A7SV86</accession>
<evidence type="ECO:0000259" key="9">
    <source>
        <dbReference type="PROSITE" id="PS51192"/>
    </source>
</evidence>
<dbReference type="GO" id="GO:0009378">
    <property type="term" value="F:four-way junction helicase activity"/>
    <property type="evidence" value="ECO:0000318"/>
    <property type="project" value="GO_Central"/>
</dbReference>
<dbReference type="InterPro" id="IPR011545">
    <property type="entry name" value="DEAD/DEAH_box_helicase_dom"/>
</dbReference>
<feature type="domain" description="Helicase ATP-binding" evidence="9">
    <location>
        <begin position="92"/>
        <end position="260"/>
    </location>
</feature>
<evidence type="ECO:0000256" key="8">
    <source>
        <dbReference type="SAM" id="MobiDB-lite"/>
    </source>
</evidence>
<dbReference type="InParanoid" id="A7SV86"/>
<dbReference type="AlphaFoldDB" id="A7SV86"/>
<dbReference type="SMART" id="SM00487">
    <property type="entry name" value="DEXDc"/>
    <property type="match status" value="1"/>
</dbReference>
<dbReference type="GO" id="GO:0043138">
    <property type="term" value="F:3'-5' DNA helicase activity"/>
    <property type="evidence" value="ECO:0000318"/>
    <property type="project" value="GO_Central"/>
</dbReference>
<dbReference type="SMART" id="SM00490">
    <property type="entry name" value="HELICc"/>
    <property type="match status" value="1"/>
</dbReference>
<dbReference type="CDD" id="cd18801">
    <property type="entry name" value="SF2_C_FANCM_Hef"/>
    <property type="match status" value="1"/>
</dbReference>
<keyword evidence="5" id="KW-0347">Helicase</keyword>
<dbReference type="Pfam" id="PF00270">
    <property type="entry name" value="DEAD"/>
    <property type="match status" value="1"/>
</dbReference>
<proteinExistence type="inferred from homology"/>
<dbReference type="eggNOG" id="KOG0354">
    <property type="taxonomic scope" value="Eukaryota"/>
</dbReference>
<dbReference type="PANTHER" id="PTHR14025">
    <property type="entry name" value="FANCONI ANEMIA GROUP M FANCM FAMILY MEMBER"/>
    <property type="match status" value="1"/>
</dbReference>
<evidence type="ECO:0000256" key="4">
    <source>
        <dbReference type="ARBA" id="ARBA00022801"/>
    </source>
</evidence>
<dbReference type="InterPro" id="IPR039686">
    <property type="entry name" value="FANCM/Mph1-like_ID"/>
</dbReference>
<keyword evidence="3" id="KW-0547">Nucleotide-binding</keyword>
<comment type="subcellular location">
    <subcellularLocation>
        <location evidence="1">Nucleus</location>
    </subcellularLocation>
</comment>
<dbReference type="OMA" id="YQFTIVQ"/>
<dbReference type="Proteomes" id="UP000001593">
    <property type="component" value="Unassembled WGS sequence"/>
</dbReference>
<feature type="domain" description="Helicase C-terminal" evidence="10">
    <location>
        <begin position="440"/>
        <end position="618"/>
    </location>
</feature>
<evidence type="ECO:0000256" key="1">
    <source>
        <dbReference type="ARBA" id="ARBA00004123"/>
    </source>
</evidence>
<dbReference type="GO" id="GO:0000400">
    <property type="term" value="F:four-way junction DNA binding"/>
    <property type="evidence" value="ECO:0000318"/>
    <property type="project" value="GO_Central"/>
</dbReference>
<evidence type="ECO:0000259" key="10">
    <source>
        <dbReference type="PROSITE" id="PS51194"/>
    </source>
</evidence>
<keyword evidence="6" id="KW-0067">ATP-binding</keyword>
<dbReference type="FunFam" id="3.40.50.300:FF:000861">
    <property type="entry name" value="Fanconi anemia, complementation group M"/>
    <property type="match status" value="1"/>
</dbReference>
<dbReference type="CDD" id="cd18033">
    <property type="entry name" value="DEXDc_FANCM"/>
    <property type="match status" value="1"/>
</dbReference>